<sequence>MIVLPVMTSLSRASNPTAAALCLLCAVSYAVTGIAFFVDPSSQLRPGTPEYWAMLANAPLGRLVFLMAFALAGITAFCAMPEIRRLIAPMNSLGRLAASLGQLGFGVTAISYVRLIGGEAQRAQAFAAGSEDVRQSIASFSLSLDPQGWLIFFSSGLCLLIFGCVGWRAGTIPRAIAALGLICGLLYIVAFAARATQHMLVVDIAAGLGAVVIGPIWWTSLALRFLTAPAQPSSIR</sequence>
<dbReference type="EMBL" id="BSPC01000050">
    <property type="protein sequence ID" value="GLS21479.1"/>
    <property type="molecule type" value="Genomic_DNA"/>
</dbReference>
<keyword evidence="1" id="KW-0472">Membrane</keyword>
<gene>
    <name evidence="2" type="ORF">GCM10007874_44960</name>
</gene>
<feature type="transmembrane region" description="Helical" evidence="1">
    <location>
        <begin position="59"/>
        <end position="80"/>
    </location>
</feature>
<keyword evidence="1" id="KW-0812">Transmembrane</keyword>
<organism evidence="2 3">
    <name type="scientific">Labrys miyagiensis</name>
    <dbReference type="NCBI Taxonomy" id="346912"/>
    <lineage>
        <taxon>Bacteria</taxon>
        <taxon>Pseudomonadati</taxon>
        <taxon>Pseudomonadota</taxon>
        <taxon>Alphaproteobacteria</taxon>
        <taxon>Hyphomicrobiales</taxon>
        <taxon>Xanthobacteraceae</taxon>
        <taxon>Labrys</taxon>
    </lineage>
</organism>
<feature type="transmembrane region" description="Helical" evidence="1">
    <location>
        <begin position="175"/>
        <end position="193"/>
    </location>
</feature>
<evidence type="ECO:0000313" key="3">
    <source>
        <dbReference type="Proteomes" id="UP001156882"/>
    </source>
</evidence>
<accession>A0ABQ6CRY2</accession>
<keyword evidence="3" id="KW-1185">Reference proteome</keyword>
<proteinExistence type="predicted"/>
<dbReference type="InterPro" id="IPR025495">
    <property type="entry name" value="DUF4386"/>
</dbReference>
<protein>
    <recommendedName>
        <fullName evidence="4">DUF4386 domain-containing protein</fullName>
    </recommendedName>
</protein>
<reference evidence="3" key="1">
    <citation type="journal article" date="2019" name="Int. J. Syst. Evol. Microbiol.">
        <title>The Global Catalogue of Microorganisms (GCM) 10K type strain sequencing project: providing services to taxonomists for standard genome sequencing and annotation.</title>
        <authorList>
            <consortium name="The Broad Institute Genomics Platform"/>
            <consortium name="The Broad Institute Genome Sequencing Center for Infectious Disease"/>
            <person name="Wu L."/>
            <person name="Ma J."/>
        </authorList>
    </citation>
    <scope>NUCLEOTIDE SEQUENCE [LARGE SCALE GENOMIC DNA]</scope>
    <source>
        <strain evidence="3">NBRC 101365</strain>
    </source>
</reference>
<evidence type="ECO:0000256" key="1">
    <source>
        <dbReference type="SAM" id="Phobius"/>
    </source>
</evidence>
<dbReference type="Pfam" id="PF14329">
    <property type="entry name" value="DUF4386"/>
    <property type="match status" value="1"/>
</dbReference>
<evidence type="ECO:0000313" key="2">
    <source>
        <dbReference type="EMBL" id="GLS21479.1"/>
    </source>
</evidence>
<evidence type="ECO:0008006" key="4">
    <source>
        <dbReference type="Google" id="ProtNLM"/>
    </source>
</evidence>
<name>A0ABQ6CRY2_9HYPH</name>
<feature type="transmembrane region" description="Helical" evidence="1">
    <location>
        <begin position="200"/>
        <end position="218"/>
    </location>
</feature>
<keyword evidence="1" id="KW-1133">Transmembrane helix</keyword>
<comment type="caution">
    <text evidence="2">The sequence shown here is derived from an EMBL/GenBank/DDBJ whole genome shotgun (WGS) entry which is preliminary data.</text>
</comment>
<feature type="transmembrane region" description="Helical" evidence="1">
    <location>
        <begin position="149"/>
        <end position="169"/>
    </location>
</feature>
<dbReference type="Proteomes" id="UP001156882">
    <property type="component" value="Unassembled WGS sequence"/>
</dbReference>